<gene>
    <name evidence="1" type="ORF">FYC77_05055</name>
</gene>
<keyword evidence="2" id="KW-1185">Reference proteome</keyword>
<sequence length="73" mass="8117">MDSNPTRTNRTEATTAFETELEQLVTTAFARGASIEATWEIATPVSGAPDWLVTVEKRPTKTNGEFEPQFLEE</sequence>
<proteinExistence type="predicted"/>
<evidence type="ECO:0000313" key="1">
    <source>
        <dbReference type="EMBL" id="TYT63016.1"/>
    </source>
</evidence>
<evidence type="ECO:0000313" key="2">
    <source>
        <dbReference type="Proteomes" id="UP000324104"/>
    </source>
</evidence>
<comment type="caution">
    <text evidence="1">The sequence shown here is derived from an EMBL/GenBank/DDBJ whole genome shotgun (WGS) entry which is preliminary data.</text>
</comment>
<dbReference type="AlphaFoldDB" id="A0A5D5AMX9"/>
<dbReference type="RefSeq" id="WP_149080420.1">
    <property type="nucleotide sequence ID" value="NZ_VTAW01000004.1"/>
</dbReference>
<protein>
    <submittedName>
        <fullName evidence="1">Uncharacterized protein</fullName>
    </submittedName>
</protein>
<dbReference type="Proteomes" id="UP000324104">
    <property type="component" value="Unassembled WGS sequence"/>
</dbReference>
<accession>A0A5D5AMX9</accession>
<reference evidence="1 2" key="1">
    <citation type="submission" date="2019-08" db="EMBL/GenBank/DDBJ databases">
        <title>Archaea genome.</title>
        <authorList>
            <person name="Kajale S."/>
            <person name="Shouche Y."/>
            <person name="Deshpande N."/>
            <person name="Sharma A."/>
        </authorList>
    </citation>
    <scope>NUCLEOTIDE SEQUENCE [LARGE SCALE GENOMIC DNA]</scope>
    <source>
        <strain evidence="1 2">ESP3B_9</strain>
    </source>
</reference>
<name>A0A5D5AMX9_9EURY</name>
<dbReference type="EMBL" id="VTAW01000004">
    <property type="protein sequence ID" value="TYT63016.1"/>
    <property type="molecule type" value="Genomic_DNA"/>
</dbReference>
<organism evidence="1 2">
    <name type="scientific">Natrialba swarupiae</name>
    <dbReference type="NCBI Taxonomy" id="2448032"/>
    <lineage>
        <taxon>Archaea</taxon>
        <taxon>Methanobacteriati</taxon>
        <taxon>Methanobacteriota</taxon>
        <taxon>Stenosarchaea group</taxon>
        <taxon>Halobacteria</taxon>
        <taxon>Halobacteriales</taxon>
        <taxon>Natrialbaceae</taxon>
        <taxon>Natrialba</taxon>
    </lineage>
</organism>